<dbReference type="AlphaFoldDB" id="A0AAV5R244"/>
<feature type="domain" description="Peptidase A2" evidence="10">
    <location>
        <begin position="108"/>
        <end position="187"/>
    </location>
</feature>
<dbReference type="SUPFAM" id="SSF46934">
    <property type="entry name" value="UBA-like"/>
    <property type="match status" value="1"/>
</dbReference>
<evidence type="ECO:0000256" key="8">
    <source>
        <dbReference type="SAM" id="MobiDB-lite"/>
    </source>
</evidence>
<reference evidence="11 12" key="1">
    <citation type="journal article" date="2023" name="Elife">
        <title>Identification of key yeast species and microbe-microbe interactions impacting larval growth of Drosophila in the wild.</title>
        <authorList>
            <person name="Mure A."/>
            <person name="Sugiura Y."/>
            <person name="Maeda R."/>
            <person name="Honda K."/>
            <person name="Sakurai N."/>
            <person name="Takahashi Y."/>
            <person name="Watada M."/>
            <person name="Katoh T."/>
            <person name="Gotoh A."/>
            <person name="Gotoh Y."/>
            <person name="Taniguchi I."/>
            <person name="Nakamura K."/>
            <person name="Hayashi T."/>
            <person name="Katayama T."/>
            <person name="Uemura T."/>
            <person name="Hattori Y."/>
        </authorList>
    </citation>
    <scope>NUCLEOTIDE SEQUENCE [LARGE SCALE GENOMIC DNA]</scope>
    <source>
        <strain evidence="11 12">PK-24</strain>
    </source>
</reference>
<dbReference type="InterPro" id="IPR019103">
    <property type="entry name" value="Peptidase_aspartic_DDI1-type"/>
</dbReference>
<comment type="subunit">
    <text evidence="3">Binds ubiquitin and polyubiquitinated proteins.</text>
</comment>
<gene>
    <name evidence="11" type="ORF">DAPK24_018530</name>
</gene>
<dbReference type="PROSITE" id="PS50175">
    <property type="entry name" value="ASP_PROT_RETROV"/>
    <property type="match status" value="1"/>
</dbReference>
<evidence type="ECO:0000256" key="7">
    <source>
        <dbReference type="ARBA" id="ARBA00022801"/>
    </source>
</evidence>
<evidence type="ECO:0000256" key="1">
    <source>
        <dbReference type="ARBA" id="ARBA00003231"/>
    </source>
</evidence>
<dbReference type="SUPFAM" id="SSF50630">
    <property type="entry name" value="Acid proteases"/>
    <property type="match status" value="1"/>
</dbReference>
<sequence>MKLNFHYNGTIFSADLPGSMTLADVSAYVEAETGLPPTHHTLTHKFNILPPSDKTTLESSNVQNDDWIIITPFDPIADNLSKAYEETPEFFADVTMLYIKISINGKELPAFIDTGAQRSLITPALCDLCDIKHLIDTRFQMKAKGVGEMQSNGRIHSVPIIINNESCATSLTVLAMDGPGVLIGLDWMKRFKVKIDLNENGIFIGNTFVEFLNEWEVNKLQKENGIKQDMIQEVVNNEVKKEENKSFQTQSSKAPAPAPASDSTSTSALSNDQTTKLNTLIDMGFDKLSALNALKACQWNVDMAAGMLF</sequence>
<dbReference type="Gene3D" id="1.10.8.10">
    <property type="entry name" value="DNA helicase RuvA subunit, C-terminal domain"/>
    <property type="match status" value="1"/>
</dbReference>
<dbReference type="Gene3D" id="3.10.20.90">
    <property type="entry name" value="Phosphatidylinositol 3-kinase Catalytic Subunit, Chain A, domain 1"/>
    <property type="match status" value="1"/>
</dbReference>
<dbReference type="SUPFAM" id="SSF54236">
    <property type="entry name" value="Ubiquitin-like"/>
    <property type="match status" value="1"/>
</dbReference>
<dbReference type="InterPro" id="IPR029071">
    <property type="entry name" value="Ubiquitin-like_domsf"/>
</dbReference>
<dbReference type="EMBL" id="BTGB01000002">
    <property type="protein sequence ID" value="GMM45278.1"/>
    <property type="molecule type" value="Genomic_DNA"/>
</dbReference>
<dbReference type="GO" id="GO:0004190">
    <property type="term" value="F:aspartic-type endopeptidase activity"/>
    <property type="evidence" value="ECO:0007669"/>
    <property type="project" value="UniProtKB-KW"/>
</dbReference>
<evidence type="ECO:0000256" key="3">
    <source>
        <dbReference type="ARBA" id="ARBA00011128"/>
    </source>
</evidence>
<proteinExistence type="inferred from homology"/>
<evidence type="ECO:0000313" key="12">
    <source>
        <dbReference type="Proteomes" id="UP001378960"/>
    </source>
</evidence>
<dbReference type="GO" id="GO:0006508">
    <property type="term" value="P:proteolysis"/>
    <property type="evidence" value="ECO:0007669"/>
    <property type="project" value="UniProtKB-KW"/>
</dbReference>
<evidence type="ECO:0000256" key="2">
    <source>
        <dbReference type="ARBA" id="ARBA00009136"/>
    </source>
</evidence>
<dbReference type="PANTHER" id="PTHR12917:SF1">
    <property type="entry name" value="AT13091P"/>
    <property type="match status" value="1"/>
</dbReference>
<evidence type="ECO:0000259" key="9">
    <source>
        <dbReference type="PROSITE" id="PS50030"/>
    </source>
</evidence>
<dbReference type="Pfam" id="PF09668">
    <property type="entry name" value="Asp_protease"/>
    <property type="match status" value="1"/>
</dbReference>
<dbReference type="InterPro" id="IPR009060">
    <property type="entry name" value="UBA-like_sf"/>
</dbReference>
<evidence type="ECO:0000259" key="10">
    <source>
        <dbReference type="PROSITE" id="PS50175"/>
    </source>
</evidence>
<evidence type="ECO:0000256" key="5">
    <source>
        <dbReference type="ARBA" id="ARBA00022670"/>
    </source>
</evidence>
<dbReference type="InterPro" id="IPR021109">
    <property type="entry name" value="Peptidase_aspartic_dom_sf"/>
</dbReference>
<feature type="domain" description="UBA" evidence="9">
    <location>
        <begin position="270"/>
        <end position="309"/>
    </location>
</feature>
<comment type="caution">
    <text evidence="11">The sequence shown here is derived from an EMBL/GenBank/DDBJ whole genome shotgun (WGS) entry which is preliminary data.</text>
</comment>
<keyword evidence="6" id="KW-0064">Aspartyl protease</keyword>
<feature type="region of interest" description="Disordered" evidence="8">
    <location>
        <begin position="242"/>
        <end position="270"/>
    </location>
</feature>
<organism evidence="11 12">
    <name type="scientific">Pichia kluyveri</name>
    <name type="common">Yeast</name>
    <dbReference type="NCBI Taxonomy" id="36015"/>
    <lineage>
        <taxon>Eukaryota</taxon>
        <taxon>Fungi</taxon>
        <taxon>Dikarya</taxon>
        <taxon>Ascomycota</taxon>
        <taxon>Saccharomycotina</taxon>
        <taxon>Pichiomycetes</taxon>
        <taxon>Pichiales</taxon>
        <taxon>Pichiaceae</taxon>
        <taxon>Pichia</taxon>
    </lineage>
</organism>
<feature type="compositionally biased region" description="Low complexity" evidence="8">
    <location>
        <begin position="249"/>
        <end position="270"/>
    </location>
</feature>
<dbReference type="PANTHER" id="PTHR12917">
    <property type="entry name" value="ASPARTYL PROTEASE DDI-RELATED"/>
    <property type="match status" value="1"/>
</dbReference>
<keyword evidence="7" id="KW-0378">Hydrolase</keyword>
<dbReference type="PROSITE" id="PS50030">
    <property type="entry name" value="UBA"/>
    <property type="match status" value="1"/>
</dbReference>
<accession>A0AAV5R244</accession>
<evidence type="ECO:0000256" key="6">
    <source>
        <dbReference type="ARBA" id="ARBA00022750"/>
    </source>
</evidence>
<protein>
    <recommendedName>
        <fullName evidence="4">DNA damage-inducible protein 1</fullName>
    </recommendedName>
</protein>
<name>A0AAV5R244_PICKL</name>
<keyword evidence="5" id="KW-0645">Protease</keyword>
<dbReference type="Pfam" id="PF00627">
    <property type="entry name" value="UBA"/>
    <property type="match status" value="1"/>
</dbReference>
<dbReference type="InterPro" id="IPR001995">
    <property type="entry name" value="Peptidase_A2_cat"/>
</dbReference>
<dbReference type="Gene3D" id="2.40.70.10">
    <property type="entry name" value="Acid Proteases"/>
    <property type="match status" value="1"/>
</dbReference>
<dbReference type="Proteomes" id="UP001378960">
    <property type="component" value="Unassembled WGS sequence"/>
</dbReference>
<dbReference type="InterPro" id="IPR015940">
    <property type="entry name" value="UBA"/>
</dbReference>
<evidence type="ECO:0000313" key="11">
    <source>
        <dbReference type="EMBL" id="GMM45278.1"/>
    </source>
</evidence>
<evidence type="ECO:0000256" key="4">
    <source>
        <dbReference type="ARBA" id="ARBA00021491"/>
    </source>
</evidence>
<comment type="function">
    <text evidence="1">Probable aspartic protease. May be involved in the regulation of exocytosis. Acts as a linker between the 19S proteasome and polyubiquitinated proteins via UBA domain interactions with ubiquitin for their subsequent degradation. Required for S-phase checkpoint control.</text>
</comment>
<keyword evidence="12" id="KW-1185">Reference proteome</keyword>
<dbReference type="SMART" id="SM00165">
    <property type="entry name" value="UBA"/>
    <property type="match status" value="1"/>
</dbReference>
<comment type="similarity">
    <text evidence="2">Belongs to the DDI1 family.</text>
</comment>